<dbReference type="Proteomes" id="UP000294225">
    <property type="component" value="Unassembled WGS sequence"/>
</dbReference>
<organism evidence="1 2">
    <name type="scientific">Kribbella speibonae</name>
    <dbReference type="NCBI Taxonomy" id="1572660"/>
    <lineage>
        <taxon>Bacteria</taxon>
        <taxon>Bacillati</taxon>
        <taxon>Actinomycetota</taxon>
        <taxon>Actinomycetes</taxon>
        <taxon>Propionibacteriales</taxon>
        <taxon>Kribbellaceae</taxon>
        <taxon>Kribbella</taxon>
    </lineage>
</organism>
<protein>
    <submittedName>
        <fullName evidence="1">Uncharacterized protein</fullName>
    </submittedName>
</protein>
<dbReference type="AlphaFoldDB" id="A0A4R0I9J8"/>
<comment type="caution">
    <text evidence="1">The sequence shown here is derived from an EMBL/GenBank/DDBJ whole genome shotgun (WGS) entry which is preliminary data.</text>
</comment>
<name>A0A4R0I9J8_9ACTN</name>
<proteinExistence type="predicted"/>
<reference evidence="1 2" key="1">
    <citation type="submission" date="2019-02" db="EMBL/GenBank/DDBJ databases">
        <title>Kribbella capetownensis sp. nov. and Kribbella speibonae sp. nov., isolated from soil.</title>
        <authorList>
            <person name="Curtis S.M."/>
            <person name="Norton I."/>
            <person name="Everest G.J."/>
            <person name="Meyers P.R."/>
        </authorList>
    </citation>
    <scope>NUCLEOTIDE SEQUENCE [LARGE SCALE GENOMIC DNA]</scope>
    <source>
        <strain evidence="1 2">YM55</strain>
    </source>
</reference>
<dbReference type="EMBL" id="SJKC01000009">
    <property type="protein sequence ID" value="TCC29681.1"/>
    <property type="molecule type" value="Genomic_DNA"/>
</dbReference>
<dbReference type="RefSeq" id="WP_131500285.1">
    <property type="nucleotide sequence ID" value="NZ_SJKC01000009.1"/>
</dbReference>
<evidence type="ECO:0000313" key="2">
    <source>
        <dbReference type="Proteomes" id="UP000294225"/>
    </source>
</evidence>
<evidence type="ECO:0000313" key="1">
    <source>
        <dbReference type="EMBL" id="TCC29681.1"/>
    </source>
</evidence>
<gene>
    <name evidence="1" type="ORF">E0H92_42485</name>
</gene>
<sequence length="323" mass="35074">MAHEYQRDDVWRTIGRADVDLATAISNCISGAGPLIADSVASVRASPCLMMFSDYGGAHNAARFEVISFMVTTPGGLTNFWTERQRLRRGQLGAARRMSYKTLNDKVRLRSLSGYLDAADHVTGLLITFAVDKRAAHRLSEDHHPEVAFGGLAPWSPRAFRKLTRIGHLAGIVVQGLRGDGQDLLWITDEDEIAPNPHKHSEATRLMAHLISSYCTGPLGHFRFGTTASDPGDLHIEDLAAVPDLAAGCLNQILSDMSPDPASRVVERLFIPSGGAVHPKLTQITTWLAANASALTKVNVVVDESADGCSVRRFTVVTDVREL</sequence>
<accession>A0A4R0I9J8</accession>